<reference evidence="2 3" key="1">
    <citation type="submission" date="2019-06" db="EMBL/GenBank/DDBJ databases">
        <title>Sorghum-associated microbial communities from plants grown in Nebraska, USA.</title>
        <authorList>
            <person name="Schachtman D."/>
        </authorList>
    </citation>
    <scope>NUCLEOTIDE SEQUENCE [LARGE SCALE GENOMIC DNA]</scope>
    <source>
        <strain evidence="2 3">2482</strain>
    </source>
</reference>
<dbReference type="InterPro" id="IPR013022">
    <property type="entry name" value="Xyl_isomerase-like_TIM-brl"/>
</dbReference>
<dbReference type="InterPro" id="IPR035488">
    <property type="entry name" value="FrlB_SIS"/>
</dbReference>
<comment type="caution">
    <text evidence="2">The sequence shown here is derived from an EMBL/GenBank/DDBJ whole genome shotgun (WGS) entry which is preliminary data.</text>
</comment>
<feature type="domain" description="SIS" evidence="1">
    <location>
        <begin position="153"/>
        <end position="287"/>
    </location>
</feature>
<evidence type="ECO:0000313" key="2">
    <source>
        <dbReference type="EMBL" id="TWD99581.1"/>
    </source>
</evidence>
<dbReference type="Pfam" id="PF01380">
    <property type="entry name" value="SIS"/>
    <property type="match status" value="1"/>
</dbReference>
<dbReference type="InterPro" id="IPR001347">
    <property type="entry name" value="SIS_dom"/>
</dbReference>
<dbReference type="PANTHER" id="PTHR10937:SF14">
    <property type="entry name" value="FRUCTOSELYSINE 6-PHOSPHATE DEGLYCASE"/>
    <property type="match status" value="1"/>
</dbReference>
<dbReference type="Proteomes" id="UP000319671">
    <property type="component" value="Unassembled WGS sequence"/>
</dbReference>
<dbReference type="InterPro" id="IPR036237">
    <property type="entry name" value="Xyl_isomerase-like_sf"/>
</dbReference>
<dbReference type="GO" id="GO:0006487">
    <property type="term" value="P:protein N-linked glycosylation"/>
    <property type="evidence" value="ECO:0007669"/>
    <property type="project" value="TreeGrafter"/>
</dbReference>
<dbReference type="GO" id="GO:0006002">
    <property type="term" value="P:fructose 6-phosphate metabolic process"/>
    <property type="evidence" value="ECO:0007669"/>
    <property type="project" value="TreeGrafter"/>
</dbReference>
<accession>A0A561D826</accession>
<dbReference type="Pfam" id="PF01261">
    <property type="entry name" value="AP_endonuc_2"/>
    <property type="match status" value="1"/>
</dbReference>
<keyword evidence="3" id="KW-1185">Reference proteome</keyword>
<dbReference type="GO" id="GO:0006047">
    <property type="term" value="P:UDP-N-acetylglucosamine metabolic process"/>
    <property type="evidence" value="ECO:0007669"/>
    <property type="project" value="TreeGrafter"/>
</dbReference>
<sequence length="462" mass="53682">MRFAGMNITFRHFPFNYFLDSMEQLGINKIELWAGEPHIYVYRNAIESIRTIKKEIKSRNMEIVCYTPEQCVYPFNLAALDPQWRKSSIDYFVENIYAALELETRMVLITSGIGDFSVSLGESWKYTSDSIYQLSKVAEKEGLAFRGEIEGFVDEICQKGYKNIFLIGAGGTIAMMYPYEYILKSNSTIDVHAEIAAEFMVMNHKHFSKDSVCIFTSVSGTTKETLAAAEYCKEKGATTIALVAEPNTPLTKMVDYCITTGSEKHSFDTFYLLLYMVIFRFMYNRDEFPQYEQFTKEVNLLPRAILNAVKSFDQKAEEFAIKHKDTDYHMMVGSGNLWGNTYCYAMCVLEEMQWIHAKSIHAAEFFHGTLELVVEDTSVILLKGEDETRPLMDRVERFVENITKNVTIIDTKDFEMEGISEEFRKHFAVSINWSVLSRISVYLERERNHSLELRRYYRQMEY</sequence>
<dbReference type="AlphaFoldDB" id="A0A561D826"/>
<protein>
    <submittedName>
        <fullName evidence="2">Fructoselysine-6-phosphate deglycase</fullName>
    </submittedName>
</protein>
<dbReference type="GO" id="GO:0097367">
    <property type="term" value="F:carbohydrate derivative binding"/>
    <property type="evidence" value="ECO:0007669"/>
    <property type="project" value="InterPro"/>
</dbReference>
<name>A0A561D826_9BACI</name>
<dbReference type="CDD" id="cd05710">
    <property type="entry name" value="SIS_1"/>
    <property type="match status" value="1"/>
</dbReference>
<evidence type="ECO:0000259" key="1">
    <source>
        <dbReference type="PROSITE" id="PS51464"/>
    </source>
</evidence>
<dbReference type="EMBL" id="VIVN01000007">
    <property type="protein sequence ID" value="TWD99581.1"/>
    <property type="molecule type" value="Genomic_DNA"/>
</dbReference>
<dbReference type="Gene3D" id="3.20.20.150">
    <property type="entry name" value="Divalent-metal-dependent TIM barrel enzymes"/>
    <property type="match status" value="1"/>
</dbReference>
<dbReference type="SUPFAM" id="SSF51658">
    <property type="entry name" value="Xylose isomerase-like"/>
    <property type="match status" value="1"/>
</dbReference>
<dbReference type="Gene3D" id="3.40.50.10490">
    <property type="entry name" value="Glucose-6-phosphate isomerase like protein, domain 1"/>
    <property type="match status" value="2"/>
</dbReference>
<evidence type="ECO:0000313" key="3">
    <source>
        <dbReference type="Proteomes" id="UP000319671"/>
    </source>
</evidence>
<dbReference type="PROSITE" id="PS51464">
    <property type="entry name" value="SIS"/>
    <property type="match status" value="1"/>
</dbReference>
<gene>
    <name evidence="2" type="ORF">FB550_107217</name>
</gene>
<organism evidence="2 3">
    <name type="scientific">Neobacillus bataviensis</name>
    <dbReference type="NCBI Taxonomy" id="220685"/>
    <lineage>
        <taxon>Bacteria</taxon>
        <taxon>Bacillati</taxon>
        <taxon>Bacillota</taxon>
        <taxon>Bacilli</taxon>
        <taxon>Bacillales</taxon>
        <taxon>Bacillaceae</taxon>
        <taxon>Neobacillus</taxon>
    </lineage>
</organism>
<dbReference type="InterPro" id="IPR046348">
    <property type="entry name" value="SIS_dom_sf"/>
</dbReference>
<dbReference type="SUPFAM" id="SSF53697">
    <property type="entry name" value="SIS domain"/>
    <property type="match status" value="1"/>
</dbReference>
<proteinExistence type="predicted"/>
<dbReference type="GO" id="GO:0004360">
    <property type="term" value="F:glutamine-fructose-6-phosphate transaminase (isomerizing) activity"/>
    <property type="evidence" value="ECO:0007669"/>
    <property type="project" value="TreeGrafter"/>
</dbReference>
<dbReference type="PANTHER" id="PTHR10937">
    <property type="entry name" value="GLUCOSAMINE--FRUCTOSE-6-PHOSPHATE AMINOTRANSFERASE, ISOMERIZING"/>
    <property type="match status" value="1"/>
</dbReference>